<dbReference type="GO" id="GO:0043130">
    <property type="term" value="F:ubiquitin binding"/>
    <property type="evidence" value="ECO:0007669"/>
    <property type="project" value="TreeGrafter"/>
</dbReference>
<name>A0AAV2S804_MEGNR</name>
<dbReference type="GO" id="GO:0008333">
    <property type="term" value="P:endosome to lysosome transport"/>
    <property type="evidence" value="ECO:0007669"/>
    <property type="project" value="TreeGrafter"/>
</dbReference>
<dbReference type="SUPFAM" id="SSF54495">
    <property type="entry name" value="UBC-like"/>
    <property type="match status" value="2"/>
</dbReference>
<evidence type="ECO:0000313" key="2">
    <source>
        <dbReference type="EMBL" id="CAL4164514.1"/>
    </source>
</evidence>
<dbReference type="PROSITE" id="PS51322">
    <property type="entry name" value="UEV"/>
    <property type="match status" value="2"/>
</dbReference>
<feature type="non-terminal residue" evidence="2">
    <location>
        <position position="332"/>
    </location>
</feature>
<evidence type="ECO:0000259" key="1">
    <source>
        <dbReference type="PROSITE" id="PS51322"/>
    </source>
</evidence>
<reference evidence="2 3" key="1">
    <citation type="submission" date="2024-05" db="EMBL/GenBank/DDBJ databases">
        <authorList>
            <person name="Wallberg A."/>
        </authorList>
    </citation>
    <scope>NUCLEOTIDE SEQUENCE [LARGE SCALE GENOMIC DNA]</scope>
</reference>
<dbReference type="CDD" id="cd11685">
    <property type="entry name" value="UEV_TSG101-like"/>
    <property type="match status" value="2"/>
</dbReference>
<dbReference type="InterPro" id="IPR008883">
    <property type="entry name" value="UEV_N"/>
</dbReference>
<accession>A0AAV2S804</accession>
<feature type="domain" description="UEV" evidence="1">
    <location>
        <begin position="138"/>
        <end position="280"/>
    </location>
</feature>
<dbReference type="PANTHER" id="PTHR23306:SF3">
    <property type="entry name" value="TUMOR SUPPRESSOR PROTEIN 101"/>
    <property type="match status" value="1"/>
</dbReference>
<proteinExistence type="predicted"/>
<dbReference type="GO" id="GO:0000813">
    <property type="term" value="C:ESCRT I complex"/>
    <property type="evidence" value="ECO:0007669"/>
    <property type="project" value="TreeGrafter"/>
</dbReference>
<comment type="caution">
    <text evidence="2">The sequence shown here is derived from an EMBL/GenBank/DDBJ whole genome shotgun (WGS) entry which is preliminary data.</text>
</comment>
<keyword evidence="3" id="KW-1185">Reference proteome</keyword>
<feature type="domain" description="UEV" evidence="1">
    <location>
        <begin position="1"/>
        <end position="121"/>
    </location>
</feature>
<dbReference type="InterPro" id="IPR016135">
    <property type="entry name" value="UBQ-conjugating_enzyme/RWD"/>
</dbReference>
<dbReference type="Pfam" id="PF05743">
    <property type="entry name" value="UEV"/>
    <property type="match status" value="2"/>
</dbReference>
<dbReference type="AlphaFoldDB" id="A0AAV2S804"/>
<dbReference type="PANTHER" id="PTHR23306">
    <property type="entry name" value="TUMOR SUSCEPTIBILITY GENE 101 PROTEIN-RELATED"/>
    <property type="match status" value="1"/>
</dbReference>
<evidence type="ECO:0000313" key="3">
    <source>
        <dbReference type="Proteomes" id="UP001497623"/>
    </source>
</evidence>
<dbReference type="Gene3D" id="3.10.110.10">
    <property type="entry name" value="Ubiquitin Conjugating Enzyme"/>
    <property type="match status" value="2"/>
</dbReference>
<organism evidence="2 3">
    <name type="scientific">Meganyctiphanes norvegica</name>
    <name type="common">Northern krill</name>
    <name type="synonym">Thysanopoda norvegica</name>
    <dbReference type="NCBI Taxonomy" id="48144"/>
    <lineage>
        <taxon>Eukaryota</taxon>
        <taxon>Metazoa</taxon>
        <taxon>Ecdysozoa</taxon>
        <taxon>Arthropoda</taxon>
        <taxon>Crustacea</taxon>
        <taxon>Multicrustacea</taxon>
        <taxon>Malacostraca</taxon>
        <taxon>Eumalacostraca</taxon>
        <taxon>Eucarida</taxon>
        <taxon>Euphausiacea</taxon>
        <taxon>Euphausiidae</taxon>
        <taxon>Meganyctiphanes</taxon>
    </lineage>
</organism>
<dbReference type="InterPro" id="IPR052070">
    <property type="entry name" value="ESCRT-I_UEV_domain"/>
</dbReference>
<sequence length="332" mass="37671">MNILNTIRALFSKKKTSCYPFKDGSTGGEIKRNVSYLTNFHGLTNYIGIIKRPIYRSLLEPSLFVKPTENMVVKPNCHVDEEGRVYLQYLQDWNTSSSDLSDLVQIMIIAFSDMPPVYTKPKIPSSFSEQKVILRQYNEQTVVQALSCGIYSNPERTKEDVMVTLHNYVGLSAKHLPNEANKPSKNNLLNLEGTIPIMYKGSPFNIPICIWIVEQYPNSPPNVYVTPTKQMFICVSKYVDKDGKVSIPYIQMWNKDSDLPGLIQMMIMAFSELTPLYTKPDTGVQLRRSNLSESSATLKGPDIQHKRLSMPEYAMILRGPDGAKFVDIKNSH</sequence>
<dbReference type="Proteomes" id="UP001497623">
    <property type="component" value="Unassembled WGS sequence"/>
</dbReference>
<dbReference type="GO" id="GO:0015031">
    <property type="term" value="P:protein transport"/>
    <property type="evidence" value="ECO:0007669"/>
    <property type="project" value="InterPro"/>
</dbReference>
<dbReference type="EMBL" id="CAXKWB010046926">
    <property type="protein sequence ID" value="CAL4164514.1"/>
    <property type="molecule type" value="Genomic_DNA"/>
</dbReference>
<gene>
    <name evidence="2" type="ORF">MNOR_LOCUS33150</name>
</gene>
<protein>
    <recommendedName>
        <fullName evidence="1">UEV domain-containing protein</fullName>
    </recommendedName>
</protein>